<dbReference type="Proteomes" id="UP000004097">
    <property type="component" value="Unassembled WGS sequence"/>
</dbReference>
<keyword evidence="2" id="KW-1185">Reference proteome</keyword>
<evidence type="ECO:0000313" key="2">
    <source>
        <dbReference type="Proteomes" id="UP000004097"/>
    </source>
</evidence>
<proteinExistence type="predicted"/>
<comment type="caution">
    <text evidence="1">The sequence shown here is derived from an EMBL/GenBank/DDBJ whole genome shotgun (WGS) entry which is preliminary data.</text>
</comment>
<dbReference type="HOGENOM" id="CLU_2371285_0_0_9"/>
<gene>
    <name evidence="1" type="ORF">HMPREF9430_01291</name>
</gene>
<dbReference type="RefSeq" id="WP_006526108.1">
    <property type="nucleotide sequence ID" value="NZ_GL637664.1"/>
</dbReference>
<dbReference type="EMBL" id="AECQ01000027">
    <property type="protein sequence ID" value="EFW24201.1"/>
    <property type="molecule type" value="Genomic_DNA"/>
</dbReference>
<evidence type="ECO:0000313" key="1">
    <source>
        <dbReference type="EMBL" id="EFW24201.1"/>
    </source>
</evidence>
<dbReference type="STRING" id="706433.HMPREF9430_01291"/>
<name>E7MP20_9FIRM</name>
<reference evidence="1 2" key="1">
    <citation type="submission" date="2010-08" db="EMBL/GenBank/DDBJ databases">
        <authorList>
            <person name="Weinstock G."/>
            <person name="Sodergren E."/>
            <person name="Clifton S."/>
            <person name="Fulton L."/>
            <person name="Fulton B."/>
            <person name="Courtney L."/>
            <person name="Fronick C."/>
            <person name="Harrison M."/>
            <person name="Strong C."/>
            <person name="Farmer C."/>
            <person name="Delahaunty K."/>
            <person name="Markovic C."/>
            <person name="Hall O."/>
            <person name="Minx P."/>
            <person name="Tomlinson C."/>
            <person name="Mitreva M."/>
            <person name="Hou S."/>
            <person name="Chen J."/>
            <person name="Wollam A."/>
            <person name="Pepin K.H."/>
            <person name="Johnson M."/>
            <person name="Bhonagiri V."/>
            <person name="Zhang X."/>
            <person name="Suruliraj S."/>
            <person name="Warren W."/>
            <person name="Chinwalla A."/>
            <person name="Mardis E.R."/>
            <person name="Wilson R.K."/>
        </authorList>
    </citation>
    <scope>NUCLEOTIDE SEQUENCE [LARGE SCALE GENOMIC DNA]</scope>
    <source>
        <strain evidence="1 2">F0204</strain>
    </source>
</reference>
<accession>E7MP20</accession>
<protein>
    <submittedName>
        <fullName evidence="1">Uncharacterized protein</fullName>
    </submittedName>
</protein>
<sequence>MKTTATPQEVLAKTYLNITDMQILLGMTREPARALFKQVKNIETEKLGKFDVWPNMIQKDNLLKALHISRDALLRDLELREANKKSAQSVESKSA</sequence>
<dbReference type="AlphaFoldDB" id="E7MP20"/>
<organism evidence="1 2">
    <name type="scientific">Solobacterium moorei F0204</name>
    <dbReference type="NCBI Taxonomy" id="706433"/>
    <lineage>
        <taxon>Bacteria</taxon>
        <taxon>Bacillati</taxon>
        <taxon>Bacillota</taxon>
        <taxon>Erysipelotrichia</taxon>
        <taxon>Erysipelotrichales</taxon>
        <taxon>Erysipelotrichaceae</taxon>
        <taxon>Solobacterium</taxon>
    </lineage>
</organism>